<dbReference type="GO" id="GO:0051075">
    <property type="term" value="F:S-adenosylmethionine:tRNA ribosyltransferase-isomerase activity"/>
    <property type="evidence" value="ECO:0007669"/>
    <property type="project" value="UniProtKB-EC"/>
</dbReference>
<keyword evidence="1 5" id="KW-0963">Cytoplasm</keyword>
<evidence type="ECO:0000256" key="4">
    <source>
        <dbReference type="ARBA" id="ARBA00022785"/>
    </source>
</evidence>
<dbReference type="InterPro" id="IPR036100">
    <property type="entry name" value="QueA_sf"/>
</dbReference>
<dbReference type="Gene3D" id="2.40.10.240">
    <property type="entry name" value="QueA-like"/>
    <property type="match status" value="1"/>
</dbReference>
<comment type="subunit">
    <text evidence="5">Monomer.</text>
</comment>
<dbReference type="NCBIfam" id="TIGR00113">
    <property type="entry name" value="queA"/>
    <property type="match status" value="1"/>
</dbReference>
<comment type="function">
    <text evidence="5">Transfers and isomerizes the ribose moiety from AdoMet to the 7-aminomethyl group of 7-deazaguanine (preQ1-tRNA) to give epoxyqueuosine (oQ-tRNA).</text>
</comment>
<dbReference type="GO" id="GO:0008616">
    <property type="term" value="P:tRNA queuosine(34) biosynthetic process"/>
    <property type="evidence" value="ECO:0007669"/>
    <property type="project" value="UniProtKB-UniRule"/>
</dbReference>
<name>A0A9W6JDW6_9HYPH</name>
<keyword evidence="4 5" id="KW-0671">Queuosine biosynthesis</keyword>
<reference evidence="6" key="1">
    <citation type="journal article" date="2014" name="Int. J. Syst. Evol. Microbiol.">
        <title>Complete genome sequence of Corynebacterium casei LMG S-19264T (=DSM 44701T), isolated from a smear-ripened cheese.</title>
        <authorList>
            <consortium name="US DOE Joint Genome Institute (JGI-PGF)"/>
            <person name="Walter F."/>
            <person name="Albersmeier A."/>
            <person name="Kalinowski J."/>
            <person name="Ruckert C."/>
        </authorList>
    </citation>
    <scope>NUCLEOTIDE SEQUENCE</scope>
    <source>
        <strain evidence="6">VKM B-2555</strain>
    </source>
</reference>
<dbReference type="PANTHER" id="PTHR30307">
    <property type="entry name" value="S-ADENOSYLMETHIONINE:TRNA RIBOSYLTRANSFERASE-ISOMERASE"/>
    <property type="match status" value="1"/>
</dbReference>
<dbReference type="SUPFAM" id="SSF111337">
    <property type="entry name" value="QueA-like"/>
    <property type="match status" value="1"/>
</dbReference>
<dbReference type="HAMAP" id="MF_00113">
    <property type="entry name" value="QueA"/>
    <property type="match status" value="1"/>
</dbReference>
<dbReference type="NCBIfam" id="NF001140">
    <property type="entry name" value="PRK00147.1"/>
    <property type="match status" value="1"/>
</dbReference>
<keyword evidence="3 5" id="KW-0949">S-adenosyl-L-methionine</keyword>
<comment type="similarity">
    <text evidence="5">Belongs to the QueA family.</text>
</comment>
<dbReference type="InterPro" id="IPR042119">
    <property type="entry name" value="QueA_dom2"/>
</dbReference>
<proteinExistence type="inferred from homology"/>
<dbReference type="Gene3D" id="3.40.1780.10">
    <property type="entry name" value="QueA-like"/>
    <property type="match status" value="1"/>
</dbReference>
<dbReference type="EMBL" id="BSFK01000005">
    <property type="protein sequence ID" value="GLK75187.1"/>
    <property type="molecule type" value="Genomic_DNA"/>
</dbReference>
<evidence type="ECO:0000313" key="7">
    <source>
        <dbReference type="Proteomes" id="UP001143364"/>
    </source>
</evidence>
<accession>A0A9W6JDW6</accession>
<sequence>MDVSLFDFDLPEDRIALRPASPRDSARLLVVRPGAETELEDRLVSDLPDLLAPGDALAVNATRVIPARLRALRRRGGTVAKVEILLHQRLDGARWKAFARPAKKLGLGERVEIGEGAAPLSATVEARGDGGEVTLAFDRAGPDLDAAIAALGELPLPPYIGAKRGVDARDADDYQTLFAREAGAVAAPTAGLHFTPRLVEAIAARGVSRHETILHVGAGTFLPVKAEDTDDHRMHFESGTLDAATAEALNAARDAGGRLVAVGTTSCRLLESAVGPDGRLAAFAGETDIFITPGFRFRAVDALLTNFHLPRSTLMMLVSAFAGLDVVRRAYAHAVAGGYRFYSYGDACLFLPKAPRP</sequence>
<comment type="subcellular location">
    <subcellularLocation>
        <location evidence="5">Cytoplasm</location>
    </subcellularLocation>
</comment>
<dbReference type="AlphaFoldDB" id="A0A9W6JDW6"/>
<dbReference type="EC" id="2.4.99.17" evidence="5"/>
<comment type="catalytic activity">
    <reaction evidence="5">
        <text>7-aminomethyl-7-carbaguanosine(34) in tRNA + S-adenosyl-L-methionine = epoxyqueuosine(34) in tRNA + adenine + L-methionine + 2 H(+)</text>
        <dbReference type="Rhea" id="RHEA:32155"/>
        <dbReference type="Rhea" id="RHEA-COMP:10342"/>
        <dbReference type="Rhea" id="RHEA-COMP:18582"/>
        <dbReference type="ChEBI" id="CHEBI:15378"/>
        <dbReference type="ChEBI" id="CHEBI:16708"/>
        <dbReference type="ChEBI" id="CHEBI:57844"/>
        <dbReference type="ChEBI" id="CHEBI:59789"/>
        <dbReference type="ChEBI" id="CHEBI:82833"/>
        <dbReference type="ChEBI" id="CHEBI:194443"/>
        <dbReference type="EC" id="2.4.99.17"/>
    </reaction>
</comment>
<dbReference type="PANTHER" id="PTHR30307:SF0">
    <property type="entry name" value="S-ADENOSYLMETHIONINE:TRNA RIBOSYLTRANSFERASE-ISOMERASE"/>
    <property type="match status" value="1"/>
</dbReference>
<comment type="caution">
    <text evidence="6">The sequence shown here is derived from an EMBL/GenBank/DDBJ whole genome shotgun (WGS) entry which is preliminary data.</text>
</comment>
<organism evidence="6 7">
    <name type="scientific">Methylopila jiangsuensis</name>
    <dbReference type="NCBI Taxonomy" id="586230"/>
    <lineage>
        <taxon>Bacteria</taxon>
        <taxon>Pseudomonadati</taxon>
        <taxon>Pseudomonadota</taxon>
        <taxon>Alphaproteobacteria</taxon>
        <taxon>Hyphomicrobiales</taxon>
        <taxon>Methylopilaceae</taxon>
        <taxon>Methylopila</taxon>
    </lineage>
</organism>
<evidence type="ECO:0000256" key="2">
    <source>
        <dbReference type="ARBA" id="ARBA00022679"/>
    </source>
</evidence>
<keyword evidence="2 5" id="KW-0808">Transferase</keyword>
<evidence type="ECO:0000256" key="5">
    <source>
        <dbReference type="HAMAP-Rule" id="MF_00113"/>
    </source>
</evidence>
<comment type="pathway">
    <text evidence="5">tRNA modification; tRNA-queuosine biosynthesis.</text>
</comment>
<keyword evidence="7" id="KW-1185">Reference proteome</keyword>
<dbReference type="RefSeq" id="WP_271203152.1">
    <property type="nucleotide sequence ID" value="NZ_BSFK01000005.1"/>
</dbReference>
<reference evidence="6" key="2">
    <citation type="submission" date="2023-01" db="EMBL/GenBank/DDBJ databases">
        <authorList>
            <person name="Sun Q."/>
            <person name="Evtushenko L."/>
        </authorList>
    </citation>
    <scope>NUCLEOTIDE SEQUENCE</scope>
    <source>
        <strain evidence="6">VKM B-2555</strain>
    </source>
</reference>
<evidence type="ECO:0000313" key="6">
    <source>
        <dbReference type="EMBL" id="GLK75187.1"/>
    </source>
</evidence>
<dbReference type="Proteomes" id="UP001143364">
    <property type="component" value="Unassembled WGS sequence"/>
</dbReference>
<protein>
    <recommendedName>
        <fullName evidence="5">S-adenosylmethionine:tRNA ribosyltransferase-isomerase</fullName>
        <ecNumber evidence="5">2.4.99.17</ecNumber>
    </recommendedName>
    <alternativeName>
        <fullName evidence="5">Queuosine biosynthesis protein QueA</fullName>
    </alternativeName>
</protein>
<evidence type="ECO:0000256" key="3">
    <source>
        <dbReference type="ARBA" id="ARBA00022691"/>
    </source>
</evidence>
<evidence type="ECO:0000256" key="1">
    <source>
        <dbReference type="ARBA" id="ARBA00022490"/>
    </source>
</evidence>
<gene>
    <name evidence="5 6" type="primary">queA</name>
    <name evidence="6" type="ORF">GCM10008171_04410</name>
</gene>
<dbReference type="InterPro" id="IPR042118">
    <property type="entry name" value="QueA_dom1"/>
</dbReference>
<dbReference type="InterPro" id="IPR003699">
    <property type="entry name" value="QueA"/>
</dbReference>
<dbReference type="GO" id="GO:0005737">
    <property type="term" value="C:cytoplasm"/>
    <property type="evidence" value="ECO:0007669"/>
    <property type="project" value="UniProtKB-SubCell"/>
</dbReference>
<dbReference type="Pfam" id="PF02547">
    <property type="entry name" value="Queuosine_synth"/>
    <property type="match status" value="1"/>
</dbReference>